<evidence type="ECO:0000313" key="9">
    <source>
        <dbReference type="Proteomes" id="UP000794436"/>
    </source>
</evidence>
<dbReference type="SUPFAM" id="SSF56112">
    <property type="entry name" value="Protein kinase-like (PK-like)"/>
    <property type="match status" value="1"/>
</dbReference>
<keyword evidence="1" id="KW-0723">Serine/threonine-protein kinase</keyword>
<feature type="compositionally biased region" description="Low complexity" evidence="5">
    <location>
        <begin position="14"/>
        <end position="26"/>
    </location>
</feature>
<dbReference type="InterPro" id="IPR001245">
    <property type="entry name" value="Ser-Thr/Tyr_kinase_cat_dom"/>
</dbReference>
<feature type="compositionally biased region" description="Low complexity" evidence="5">
    <location>
        <begin position="269"/>
        <end position="279"/>
    </location>
</feature>
<proteinExistence type="predicted"/>
<dbReference type="AlphaFoldDB" id="A0A8K1CNT0"/>
<feature type="region of interest" description="Disordered" evidence="5">
    <location>
        <begin position="1"/>
        <end position="57"/>
    </location>
</feature>
<feature type="binding site" evidence="4">
    <location>
        <position position="619"/>
    </location>
    <ligand>
        <name>ATP</name>
        <dbReference type="ChEBI" id="CHEBI:30616"/>
    </ligand>
</feature>
<feature type="transmembrane region" description="Helical" evidence="6">
    <location>
        <begin position="421"/>
        <end position="442"/>
    </location>
</feature>
<accession>A0A8K1CNT0</accession>
<dbReference type="CDD" id="cd00637">
    <property type="entry name" value="7tm_classA_rhodopsin-like"/>
    <property type="match status" value="1"/>
</dbReference>
<feature type="region of interest" description="Disordered" evidence="5">
    <location>
        <begin position="876"/>
        <end position="899"/>
    </location>
</feature>
<keyword evidence="9" id="KW-1185">Reference proteome</keyword>
<dbReference type="CDD" id="cd13999">
    <property type="entry name" value="STKc_MAP3K-like"/>
    <property type="match status" value="1"/>
</dbReference>
<dbReference type="EMBL" id="SPLM01000036">
    <property type="protein sequence ID" value="TMW66005.1"/>
    <property type="molecule type" value="Genomic_DNA"/>
</dbReference>
<keyword evidence="1" id="KW-0418">Kinase</keyword>
<keyword evidence="3 4" id="KW-0067">ATP-binding</keyword>
<dbReference type="GO" id="GO:0004674">
    <property type="term" value="F:protein serine/threonine kinase activity"/>
    <property type="evidence" value="ECO:0007669"/>
    <property type="project" value="UniProtKB-KW"/>
</dbReference>
<evidence type="ECO:0000256" key="2">
    <source>
        <dbReference type="ARBA" id="ARBA00022741"/>
    </source>
</evidence>
<evidence type="ECO:0000256" key="3">
    <source>
        <dbReference type="ARBA" id="ARBA00022840"/>
    </source>
</evidence>
<dbReference type="InterPro" id="IPR051681">
    <property type="entry name" value="Ser/Thr_Kinases-Pseudokinases"/>
</dbReference>
<dbReference type="Proteomes" id="UP000794436">
    <property type="component" value="Unassembled WGS sequence"/>
</dbReference>
<feature type="domain" description="Protein kinase" evidence="7">
    <location>
        <begin position="582"/>
        <end position="865"/>
    </location>
</feature>
<dbReference type="InterPro" id="IPR017441">
    <property type="entry name" value="Protein_kinase_ATP_BS"/>
</dbReference>
<comment type="caution">
    <text evidence="8">The sequence shown here is derived from an EMBL/GenBank/DDBJ whole genome shotgun (WGS) entry which is preliminary data.</text>
</comment>
<dbReference type="OrthoDB" id="28230at2759"/>
<reference evidence="8" key="1">
    <citation type="submission" date="2019-03" db="EMBL/GenBank/DDBJ databases">
        <title>Long read genome sequence of the mycoparasitic Pythium oligandrum ATCC 38472 isolated from sugarbeet rhizosphere.</title>
        <authorList>
            <person name="Gaulin E."/>
        </authorList>
    </citation>
    <scope>NUCLEOTIDE SEQUENCE</scope>
    <source>
        <strain evidence="8">ATCC 38472_TT</strain>
    </source>
</reference>
<evidence type="ECO:0000259" key="7">
    <source>
        <dbReference type="PROSITE" id="PS50011"/>
    </source>
</evidence>
<protein>
    <recommendedName>
        <fullName evidence="7">Protein kinase domain-containing protein</fullName>
    </recommendedName>
</protein>
<feature type="compositionally biased region" description="Polar residues" evidence="5">
    <location>
        <begin position="254"/>
        <end position="268"/>
    </location>
</feature>
<evidence type="ECO:0000256" key="6">
    <source>
        <dbReference type="SAM" id="Phobius"/>
    </source>
</evidence>
<dbReference type="InterPro" id="IPR011009">
    <property type="entry name" value="Kinase-like_dom_sf"/>
</dbReference>
<keyword evidence="2 4" id="KW-0547">Nucleotide-binding</keyword>
<dbReference type="Gene3D" id="1.10.510.10">
    <property type="entry name" value="Transferase(Phosphotransferase) domain 1"/>
    <property type="match status" value="1"/>
</dbReference>
<sequence>MSVSESVPPPPPMDAASAHDSANATAKSTAITIPTGSDRSGFSSRSDRSDSFSSKPSKKRSWWDRVVSFRRRKRASEEELSIDQDLYMRTILESYCSSLSSNRFSSVYYKDPRTSTTMLPGSRRAQTDENGGIYYAQPETPDGYAQPPVIDDVEDDVIMEDEDEKAQRRIQRRLTQQAIRAKLLERNRHRTRARKKLMMFALCIGLTLTAFVSAAVLIANVGVKTREEATTGVSNNGTNTTTAAPLPKAAVITSGSGTELNSSHSGSSTGTLPPLTGRTGLDLLTPEPGKKPMDHHATTNVTDLVYTYVHCVLMSLSLWMSLVVIAMHMTFRSFRTYSMPLVLELSCVQCGYWITSLLRVQFTSPYMNDTLGLAFCLAECFFNFGQIAFTCAIAFNMYRSVVSYADVLVDTHSANRRYRSYTLNVMVLSVLASIVLALVGYRTHDALSWESFQPCLYPTCRMILYVYYPLLAFFFNFIFYVRFKRSIGGAYPMSATGRLNSVARSYVIVFFVCWGSLIAVTALSSSDAKLLPRPMEFALQSIFDVLGVGTAVITLTNFHRCRKAFDFGLSLKAIDPHSVEFDEPLQILGEGSFAIVLKAKWSQRAAESSSERTIEVAVKTFKHTQFETLEQMKEEAYLASRLVHPCVMMTYGCYTIGNNLYIVSEYLGGGTLQDILDHNASLPYERALCYAHMIASGMRFLHGLPVPIIHRDLKPLNCIFDSEQEMLKIADFGESRLFRKEGLVAEKPNFYPSVDLTIQMTTNIGSACWAAPEVLKDEDSTEYSLKVDVYSFGVICWQLYTCKSPYTDIPGSVLALAEAVIAGRRPEIPADCPTLFAKIMRRCWHEDPVRRPNFEDIVQLLEMELSDVRQRDSFSSAASAPTAVTRPGKRLQIVTPSGE</sequence>
<organism evidence="8 9">
    <name type="scientific">Pythium oligandrum</name>
    <name type="common">Mycoparasitic fungus</name>
    <dbReference type="NCBI Taxonomy" id="41045"/>
    <lineage>
        <taxon>Eukaryota</taxon>
        <taxon>Sar</taxon>
        <taxon>Stramenopiles</taxon>
        <taxon>Oomycota</taxon>
        <taxon>Peronosporomycetes</taxon>
        <taxon>Pythiales</taxon>
        <taxon>Pythiaceae</taxon>
        <taxon>Pythium</taxon>
    </lineage>
</organism>
<feature type="transmembrane region" description="Helical" evidence="6">
    <location>
        <begin position="341"/>
        <end position="360"/>
    </location>
</feature>
<evidence type="ECO:0000256" key="4">
    <source>
        <dbReference type="PROSITE-ProRule" id="PRU10141"/>
    </source>
</evidence>
<feature type="region of interest" description="Disordered" evidence="5">
    <location>
        <begin position="254"/>
        <end position="279"/>
    </location>
</feature>
<keyword evidence="6" id="KW-0812">Transmembrane</keyword>
<feature type="transmembrane region" description="Helical" evidence="6">
    <location>
        <begin position="197"/>
        <end position="219"/>
    </location>
</feature>
<dbReference type="PROSITE" id="PS00108">
    <property type="entry name" value="PROTEIN_KINASE_ST"/>
    <property type="match status" value="1"/>
</dbReference>
<dbReference type="SMART" id="SM00220">
    <property type="entry name" value="S_TKc"/>
    <property type="match status" value="1"/>
</dbReference>
<dbReference type="Gene3D" id="1.20.1070.10">
    <property type="entry name" value="Rhodopsin 7-helix transmembrane proteins"/>
    <property type="match status" value="1"/>
</dbReference>
<dbReference type="PANTHER" id="PTHR44329">
    <property type="entry name" value="SERINE/THREONINE-PROTEIN KINASE TNNI3K-RELATED"/>
    <property type="match status" value="1"/>
</dbReference>
<evidence type="ECO:0000256" key="1">
    <source>
        <dbReference type="ARBA" id="ARBA00022527"/>
    </source>
</evidence>
<feature type="transmembrane region" description="Helical" evidence="6">
    <location>
        <begin position="372"/>
        <end position="395"/>
    </location>
</feature>
<dbReference type="InterPro" id="IPR000719">
    <property type="entry name" value="Prot_kinase_dom"/>
</dbReference>
<dbReference type="InterPro" id="IPR008271">
    <property type="entry name" value="Ser/Thr_kinase_AS"/>
</dbReference>
<dbReference type="PROSITE" id="PS50011">
    <property type="entry name" value="PROTEIN_KINASE_DOM"/>
    <property type="match status" value="1"/>
</dbReference>
<keyword evidence="6" id="KW-1133">Transmembrane helix</keyword>
<keyword evidence="6" id="KW-0472">Membrane</keyword>
<feature type="transmembrane region" description="Helical" evidence="6">
    <location>
        <begin position="502"/>
        <end position="525"/>
    </location>
</feature>
<evidence type="ECO:0000313" key="8">
    <source>
        <dbReference type="EMBL" id="TMW66005.1"/>
    </source>
</evidence>
<dbReference type="Pfam" id="PF07714">
    <property type="entry name" value="PK_Tyr_Ser-Thr"/>
    <property type="match status" value="1"/>
</dbReference>
<gene>
    <name evidence="8" type="ORF">Poli38472_003770</name>
</gene>
<feature type="transmembrane region" description="Helical" evidence="6">
    <location>
        <begin position="305"/>
        <end position="329"/>
    </location>
</feature>
<keyword evidence="1" id="KW-0808">Transferase</keyword>
<name>A0A8K1CNT0_PYTOL</name>
<evidence type="ECO:0000256" key="5">
    <source>
        <dbReference type="SAM" id="MobiDB-lite"/>
    </source>
</evidence>
<dbReference type="PROSITE" id="PS00107">
    <property type="entry name" value="PROTEIN_KINASE_ATP"/>
    <property type="match status" value="1"/>
</dbReference>
<dbReference type="GO" id="GO:0005524">
    <property type="term" value="F:ATP binding"/>
    <property type="evidence" value="ECO:0007669"/>
    <property type="project" value="UniProtKB-UniRule"/>
</dbReference>
<feature type="transmembrane region" description="Helical" evidence="6">
    <location>
        <begin position="462"/>
        <end position="481"/>
    </location>
</feature>